<keyword evidence="3" id="KW-0378">Hydrolase</keyword>
<dbReference type="CDD" id="cd03134">
    <property type="entry name" value="GATase1_PfpI_like"/>
    <property type="match status" value="1"/>
</dbReference>
<dbReference type="InterPro" id="IPR002818">
    <property type="entry name" value="DJ-1/PfpI"/>
</dbReference>
<dbReference type="Proteomes" id="UP000464524">
    <property type="component" value="Chromosome"/>
</dbReference>
<organism evidence="3 4">
    <name type="scientific">Paraglaciecola mesophila</name>
    <dbReference type="NCBI Taxonomy" id="197222"/>
    <lineage>
        <taxon>Bacteria</taxon>
        <taxon>Pseudomonadati</taxon>
        <taxon>Pseudomonadota</taxon>
        <taxon>Gammaproteobacteria</taxon>
        <taxon>Alteromonadales</taxon>
        <taxon>Alteromonadaceae</taxon>
        <taxon>Paraglaciecola</taxon>
    </lineage>
</organism>
<name>A0A857JMD8_9ALTE</name>
<accession>A0A857JMD8</accession>
<dbReference type="PANTHER" id="PTHR42733">
    <property type="entry name" value="DJ-1 PROTEIN"/>
    <property type="match status" value="1"/>
</dbReference>
<dbReference type="OrthoDB" id="9792284at2"/>
<protein>
    <submittedName>
        <fullName evidence="3">Cysteine protease YraA</fullName>
        <ecNumber evidence="3">3.2.-.-</ecNumber>
    </submittedName>
</protein>
<dbReference type="PANTHER" id="PTHR42733:SF12">
    <property type="entry name" value="PROTEINASE"/>
    <property type="match status" value="1"/>
</dbReference>
<dbReference type="RefSeq" id="WP_160181349.1">
    <property type="nucleotide sequence ID" value="NZ_CP047656.1"/>
</dbReference>
<sequence length="181" mass="20027">MTQSLENKRVAILATNGFEQSELFHPFKALKDAKVKVDIISLEKGTIKGWDENNWGESIEVDLTLQEAKSEDYDALVLPGGLFNPDTLRTSDAAIAFIKDFFADEKQRPVAAICHGPWLLIEAGIVKGRNLTSYPSIQTDLRNAGANWQDAQVLIDGQIITSRNPDDLPAFSEQIIKALSQ</sequence>
<gene>
    <name evidence="3" type="ORF">FX988_03500</name>
</gene>
<dbReference type="PROSITE" id="PS51276">
    <property type="entry name" value="PEPTIDASE_C56_PFPI"/>
    <property type="match status" value="1"/>
</dbReference>
<feature type="domain" description="DJ-1/PfpI" evidence="2">
    <location>
        <begin position="8"/>
        <end position="177"/>
    </location>
</feature>
<dbReference type="InterPro" id="IPR029062">
    <property type="entry name" value="Class_I_gatase-like"/>
</dbReference>
<keyword evidence="3" id="KW-0645">Protease</keyword>
<dbReference type="GO" id="GO:0016798">
    <property type="term" value="F:hydrolase activity, acting on glycosyl bonds"/>
    <property type="evidence" value="ECO:0007669"/>
    <property type="project" value="UniProtKB-KW"/>
</dbReference>
<dbReference type="Gene3D" id="3.40.50.880">
    <property type="match status" value="1"/>
</dbReference>
<dbReference type="AlphaFoldDB" id="A0A857JMD8"/>
<dbReference type="KEGG" id="pmes:FX988_03500"/>
<dbReference type="EMBL" id="CP047656">
    <property type="protein sequence ID" value="QHJ13239.1"/>
    <property type="molecule type" value="Genomic_DNA"/>
</dbReference>
<keyword evidence="3" id="KW-0326">Glycosidase</keyword>
<dbReference type="GO" id="GO:0006508">
    <property type="term" value="P:proteolysis"/>
    <property type="evidence" value="ECO:0007669"/>
    <property type="project" value="UniProtKB-KW"/>
</dbReference>
<dbReference type="EC" id="3.2.-.-" evidence="3"/>
<evidence type="ECO:0000313" key="3">
    <source>
        <dbReference type="EMBL" id="QHJ13239.1"/>
    </source>
</evidence>
<evidence type="ECO:0000256" key="1">
    <source>
        <dbReference type="ARBA" id="ARBA00008542"/>
    </source>
</evidence>
<dbReference type="InterPro" id="IPR006286">
    <property type="entry name" value="C56_PfpI-like"/>
</dbReference>
<comment type="similarity">
    <text evidence="1">Belongs to the peptidase C56 family.</text>
</comment>
<dbReference type="GO" id="GO:0008233">
    <property type="term" value="F:peptidase activity"/>
    <property type="evidence" value="ECO:0007669"/>
    <property type="project" value="UniProtKB-KW"/>
</dbReference>
<evidence type="ECO:0000313" key="4">
    <source>
        <dbReference type="Proteomes" id="UP000464524"/>
    </source>
</evidence>
<dbReference type="NCBIfam" id="TIGR01382">
    <property type="entry name" value="PfpI"/>
    <property type="match status" value="1"/>
</dbReference>
<keyword evidence="4" id="KW-1185">Reference proteome</keyword>
<proteinExistence type="inferred from homology"/>
<dbReference type="SUPFAM" id="SSF52317">
    <property type="entry name" value="Class I glutamine amidotransferase-like"/>
    <property type="match status" value="1"/>
</dbReference>
<dbReference type="Pfam" id="PF01965">
    <property type="entry name" value="DJ-1_PfpI"/>
    <property type="match status" value="1"/>
</dbReference>
<evidence type="ECO:0000259" key="2">
    <source>
        <dbReference type="Pfam" id="PF01965"/>
    </source>
</evidence>
<reference evidence="3 4" key="1">
    <citation type="submission" date="2019-12" db="EMBL/GenBank/DDBJ databases">
        <title>Genome sequencing and assembly of endphytes of Porphyra tenera.</title>
        <authorList>
            <person name="Park J.M."/>
            <person name="Shin R."/>
            <person name="Jo S.H."/>
        </authorList>
    </citation>
    <scope>NUCLEOTIDE SEQUENCE [LARGE SCALE GENOMIC DNA]</scope>
    <source>
        <strain evidence="3 4">GPM4</strain>
    </source>
</reference>